<dbReference type="EMBL" id="CM020620">
    <property type="protein sequence ID" value="KAK1868729.1"/>
    <property type="molecule type" value="Genomic_DNA"/>
</dbReference>
<accession>A0ACC3CEL6</accession>
<reference evidence="1" key="1">
    <citation type="submission" date="2019-11" db="EMBL/GenBank/DDBJ databases">
        <title>Nori genome reveals adaptations in red seaweeds to the harsh intertidal environment.</title>
        <authorList>
            <person name="Wang D."/>
            <person name="Mao Y."/>
        </authorList>
    </citation>
    <scope>NUCLEOTIDE SEQUENCE</scope>
    <source>
        <tissue evidence="1">Gametophyte</tissue>
    </source>
</reference>
<evidence type="ECO:0000313" key="2">
    <source>
        <dbReference type="Proteomes" id="UP000798662"/>
    </source>
</evidence>
<dbReference type="Proteomes" id="UP000798662">
    <property type="component" value="Chromosome 3"/>
</dbReference>
<comment type="caution">
    <text evidence="1">The sequence shown here is derived from an EMBL/GenBank/DDBJ whole genome shotgun (WGS) entry which is preliminary data.</text>
</comment>
<evidence type="ECO:0000313" key="1">
    <source>
        <dbReference type="EMBL" id="KAK1868729.1"/>
    </source>
</evidence>
<organism evidence="1 2">
    <name type="scientific">Pyropia yezoensis</name>
    <name type="common">Susabi-nori</name>
    <name type="synonym">Porphyra yezoensis</name>
    <dbReference type="NCBI Taxonomy" id="2788"/>
    <lineage>
        <taxon>Eukaryota</taxon>
        <taxon>Rhodophyta</taxon>
        <taxon>Bangiophyceae</taxon>
        <taxon>Bangiales</taxon>
        <taxon>Bangiaceae</taxon>
        <taxon>Pyropia</taxon>
    </lineage>
</organism>
<gene>
    <name evidence="1" type="ORF">I4F81_011212</name>
</gene>
<sequence>MFTSAWRTSLAVVPPASPTAAGRIFSEMNSRKSPKAVSRFGFLAGDAAAAMSAALAVRSAPPSRGAGSGALSAPLSASTSSSVPTLPPSLPGSPPCSASSALSTPALREPTETASPPELRRGGTTVVEPFSPAPVGAGAERSTGSRTVSCVDTWDAFNASRARSYMSAPPNVMRRSSRWAVLIPVDFSP</sequence>
<proteinExistence type="predicted"/>
<protein>
    <submittedName>
        <fullName evidence="1">Uncharacterized protein</fullName>
    </submittedName>
</protein>
<name>A0ACC3CEL6_PYRYE</name>
<keyword evidence="2" id="KW-1185">Reference proteome</keyword>